<evidence type="ECO:0000256" key="8">
    <source>
        <dbReference type="ARBA" id="ARBA00022664"/>
    </source>
</evidence>
<name>A0A3B0WUK4_9ZZZZ</name>
<accession>A0A3B0WUK4</accession>
<dbReference type="HAMAP" id="MF_00104">
    <property type="entry name" value="RNase_III"/>
    <property type="match status" value="1"/>
</dbReference>
<keyword evidence="6" id="KW-0963">Cytoplasm</keyword>
<comment type="subcellular location">
    <subcellularLocation>
        <location evidence="2">Cytoplasm</location>
    </subcellularLocation>
</comment>
<dbReference type="Pfam" id="PF00035">
    <property type="entry name" value="dsrm"/>
    <property type="match status" value="1"/>
</dbReference>
<comment type="subunit">
    <text evidence="4">Homodimer.</text>
</comment>
<evidence type="ECO:0000256" key="14">
    <source>
        <dbReference type="ARBA" id="ARBA00022842"/>
    </source>
</evidence>
<proteinExistence type="inferred from homology"/>
<dbReference type="FunFam" id="1.10.1520.10:FF:000001">
    <property type="entry name" value="Ribonuclease 3"/>
    <property type="match status" value="1"/>
</dbReference>
<evidence type="ECO:0000256" key="3">
    <source>
        <dbReference type="ARBA" id="ARBA00010183"/>
    </source>
</evidence>
<keyword evidence="8" id="KW-0507">mRNA processing</keyword>
<feature type="domain" description="RNase III" evidence="17">
    <location>
        <begin position="7"/>
        <end position="129"/>
    </location>
</feature>
<dbReference type="Pfam" id="PF14622">
    <property type="entry name" value="Ribonucleas_3_3"/>
    <property type="match status" value="1"/>
</dbReference>
<dbReference type="SUPFAM" id="SSF69065">
    <property type="entry name" value="RNase III domain-like"/>
    <property type="match status" value="1"/>
</dbReference>
<dbReference type="CDD" id="cd00593">
    <property type="entry name" value="RIBOc"/>
    <property type="match status" value="1"/>
</dbReference>
<evidence type="ECO:0000256" key="5">
    <source>
        <dbReference type="ARBA" id="ARBA00012177"/>
    </source>
</evidence>
<keyword evidence="15" id="KW-0694">RNA-binding</keyword>
<dbReference type="InterPro" id="IPR036389">
    <property type="entry name" value="RNase_III_sf"/>
</dbReference>
<dbReference type="SMART" id="SM00535">
    <property type="entry name" value="RIBOc"/>
    <property type="match status" value="1"/>
</dbReference>
<dbReference type="GO" id="GO:0046872">
    <property type="term" value="F:metal ion binding"/>
    <property type="evidence" value="ECO:0007669"/>
    <property type="project" value="UniProtKB-KW"/>
</dbReference>
<evidence type="ECO:0000256" key="12">
    <source>
        <dbReference type="ARBA" id="ARBA00022759"/>
    </source>
</evidence>
<organism evidence="18">
    <name type="scientific">hydrothermal vent metagenome</name>
    <dbReference type="NCBI Taxonomy" id="652676"/>
    <lineage>
        <taxon>unclassified sequences</taxon>
        <taxon>metagenomes</taxon>
        <taxon>ecological metagenomes</taxon>
    </lineage>
</organism>
<dbReference type="InterPro" id="IPR000999">
    <property type="entry name" value="RNase_III_dom"/>
</dbReference>
<dbReference type="PROSITE" id="PS00517">
    <property type="entry name" value="RNASE_3_1"/>
    <property type="match status" value="1"/>
</dbReference>
<keyword evidence="14" id="KW-0460">Magnesium</keyword>
<dbReference type="NCBIfam" id="TIGR02191">
    <property type="entry name" value="RNaseIII"/>
    <property type="match status" value="1"/>
</dbReference>
<protein>
    <recommendedName>
        <fullName evidence="5">ribonuclease III</fullName>
        <ecNumber evidence="5">3.1.26.3</ecNumber>
    </recommendedName>
</protein>
<dbReference type="PANTHER" id="PTHR11207:SF0">
    <property type="entry name" value="RIBONUCLEASE 3"/>
    <property type="match status" value="1"/>
</dbReference>
<keyword evidence="9" id="KW-0819">tRNA processing</keyword>
<reference evidence="18" key="1">
    <citation type="submission" date="2018-06" db="EMBL/GenBank/DDBJ databases">
        <authorList>
            <person name="Zhirakovskaya E."/>
        </authorList>
    </citation>
    <scope>NUCLEOTIDE SEQUENCE</scope>
</reference>
<dbReference type="GO" id="GO:0004525">
    <property type="term" value="F:ribonuclease III activity"/>
    <property type="evidence" value="ECO:0007669"/>
    <property type="project" value="UniProtKB-EC"/>
</dbReference>
<dbReference type="GO" id="GO:0006364">
    <property type="term" value="P:rRNA processing"/>
    <property type="evidence" value="ECO:0007669"/>
    <property type="project" value="UniProtKB-KW"/>
</dbReference>
<comment type="similarity">
    <text evidence="3">Belongs to the ribonuclease III family.</text>
</comment>
<sequence>MTRISDLKRLEQSLNYSFQKASLLKEAVTHRSANANNNERLEFLGDSILNFVVAAELFKRYPKSSEGDLSRIRASLVNKEGLYIVSQNLKLGNYLILGSGELKSGGYRRNSILADTVEAIFGAVYLDSDLICCEALILALYKEQFENIPDADSLKDPKTRLQELLQSRKLGLPEYNVIDIVGKAHNQQFTVNCIINKLELETQGKASNRRKAEQITADKIIPLVQEKFKKVKA</sequence>
<dbReference type="GO" id="GO:0010468">
    <property type="term" value="P:regulation of gene expression"/>
    <property type="evidence" value="ECO:0007669"/>
    <property type="project" value="TreeGrafter"/>
</dbReference>
<keyword evidence="12" id="KW-0255">Endonuclease</keyword>
<dbReference type="PROSITE" id="PS50137">
    <property type="entry name" value="DS_RBD"/>
    <property type="match status" value="1"/>
</dbReference>
<evidence type="ECO:0000256" key="15">
    <source>
        <dbReference type="ARBA" id="ARBA00022884"/>
    </source>
</evidence>
<evidence type="ECO:0000256" key="6">
    <source>
        <dbReference type="ARBA" id="ARBA00022490"/>
    </source>
</evidence>
<evidence type="ECO:0000259" key="16">
    <source>
        <dbReference type="PROSITE" id="PS50137"/>
    </source>
</evidence>
<evidence type="ECO:0000313" key="18">
    <source>
        <dbReference type="EMBL" id="VAW56180.1"/>
    </source>
</evidence>
<feature type="domain" description="DRBM" evidence="16">
    <location>
        <begin position="156"/>
        <end position="226"/>
    </location>
</feature>
<dbReference type="InterPro" id="IPR011907">
    <property type="entry name" value="RNase_III"/>
</dbReference>
<evidence type="ECO:0000256" key="7">
    <source>
        <dbReference type="ARBA" id="ARBA00022552"/>
    </source>
</evidence>
<gene>
    <name evidence="18" type="ORF">MNBD_GAMMA07-2013</name>
</gene>
<dbReference type="SUPFAM" id="SSF54768">
    <property type="entry name" value="dsRNA-binding domain-like"/>
    <property type="match status" value="1"/>
</dbReference>
<keyword evidence="7" id="KW-0698">rRNA processing</keyword>
<dbReference type="Gene3D" id="1.10.1520.10">
    <property type="entry name" value="Ribonuclease III domain"/>
    <property type="match status" value="1"/>
</dbReference>
<dbReference type="PROSITE" id="PS50142">
    <property type="entry name" value="RNASE_3_2"/>
    <property type="match status" value="1"/>
</dbReference>
<dbReference type="EC" id="3.1.26.3" evidence="5"/>
<evidence type="ECO:0000256" key="11">
    <source>
        <dbReference type="ARBA" id="ARBA00022723"/>
    </source>
</evidence>
<evidence type="ECO:0000256" key="4">
    <source>
        <dbReference type="ARBA" id="ARBA00011738"/>
    </source>
</evidence>
<dbReference type="CDD" id="cd10845">
    <property type="entry name" value="DSRM_RNAse_III_family"/>
    <property type="match status" value="1"/>
</dbReference>
<dbReference type="SMART" id="SM00358">
    <property type="entry name" value="DSRM"/>
    <property type="match status" value="1"/>
</dbReference>
<dbReference type="PANTHER" id="PTHR11207">
    <property type="entry name" value="RIBONUCLEASE III"/>
    <property type="match status" value="1"/>
</dbReference>
<keyword evidence="11" id="KW-0479">Metal-binding</keyword>
<dbReference type="GO" id="GO:0008033">
    <property type="term" value="P:tRNA processing"/>
    <property type="evidence" value="ECO:0007669"/>
    <property type="project" value="UniProtKB-KW"/>
</dbReference>
<dbReference type="GO" id="GO:0006397">
    <property type="term" value="P:mRNA processing"/>
    <property type="evidence" value="ECO:0007669"/>
    <property type="project" value="UniProtKB-KW"/>
</dbReference>
<evidence type="ECO:0000256" key="1">
    <source>
        <dbReference type="ARBA" id="ARBA00000109"/>
    </source>
</evidence>
<evidence type="ECO:0000256" key="2">
    <source>
        <dbReference type="ARBA" id="ARBA00004496"/>
    </source>
</evidence>
<keyword evidence="13 18" id="KW-0378">Hydrolase</keyword>
<evidence type="ECO:0000256" key="13">
    <source>
        <dbReference type="ARBA" id="ARBA00022801"/>
    </source>
</evidence>
<keyword evidence="10" id="KW-0540">Nuclease</keyword>
<dbReference type="EMBL" id="UOFF01000193">
    <property type="protein sequence ID" value="VAW56180.1"/>
    <property type="molecule type" value="Genomic_DNA"/>
</dbReference>
<dbReference type="Gene3D" id="3.30.160.20">
    <property type="match status" value="1"/>
</dbReference>
<dbReference type="InterPro" id="IPR014720">
    <property type="entry name" value="dsRBD_dom"/>
</dbReference>
<comment type="catalytic activity">
    <reaction evidence="1">
        <text>Endonucleolytic cleavage to 5'-phosphomonoester.</text>
        <dbReference type="EC" id="3.1.26.3"/>
    </reaction>
</comment>
<dbReference type="FunFam" id="3.30.160.20:FF:000003">
    <property type="entry name" value="Ribonuclease 3"/>
    <property type="match status" value="1"/>
</dbReference>
<dbReference type="GO" id="GO:0042802">
    <property type="term" value="F:identical protein binding"/>
    <property type="evidence" value="ECO:0007669"/>
    <property type="project" value="UniProtKB-ARBA"/>
</dbReference>
<dbReference type="AlphaFoldDB" id="A0A3B0WUK4"/>
<dbReference type="GO" id="GO:0005737">
    <property type="term" value="C:cytoplasm"/>
    <property type="evidence" value="ECO:0007669"/>
    <property type="project" value="UniProtKB-SubCell"/>
</dbReference>
<evidence type="ECO:0000256" key="10">
    <source>
        <dbReference type="ARBA" id="ARBA00022722"/>
    </source>
</evidence>
<evidence type="ECO:0000256" key="9">
    <source>
        <dbReference type="ARBA" id="ARBA00022694"/>
    </source>
</evidence>
<evidence type="ECO:0000259" key="17">
    <source>
        <dbReference type="PROSITE" id="PS50142"/>
    </source>
</evidence>
<dbReference type="GO" id="GO:0003725">
    <property type="term" value="F:double-stranded RNA binding"/>
    <property type="evidence" value="ECO:0007669"/>
    <property type="project" value="TreeGrafter"/>
</dbReference>